<accession>A0A1B8XT50</accession>
<evidence type="ECO:0000256" key="1">
    <source>
        <dbReference type="SAM" id="MobiDB-lite"/>
    </source>
</evidence>
<reference evidence="2" key="1">
    <citation type="submission" date="2009-11" db="EMBL/GenBank/DDBJ databases">
        <authorList>
            <consortium name="US DOE Joint Genome Institute (JGI-PGF)"/>
            <person name="Ottilar R."/>
            <person name="Schmutz J."/>
            <person name="Salamov A."/>
            <person name="Cheng J.F."/>
            <person name="Lucas S."/>
            <person name="Pitluck S."/>
            <person name="Gundlach H."/>
            <person name="Guo Y."/>
            <person name="Haberer G."/>
            <person name="Nasrallah J."/>
            <person name="Mayer K.F.X."/>
            <person name="van de Peer Y."/>
            <person name="Weigel D."/>
            <person name="Grigoriev I.V."/>
        </authorList>
    </citation>
    <scope>NUCLEOTIDE SEQUENCE</scope>
    <source>
        <strain evidence="2">Nigerian</strain>
    </source>
</reference>
<proteinExistence type="predicted"/>
<organism evidence="2">
    <name type="scientific">Xenopus tropicalis</name>
    <name type="common">Western clawed frog</name>
    <name type="synonym">Silurana tropicalis</name>
    <dbReference type="NCBI Taxonomy" id="8364"/>
    <lineage>
        <taxon>Eukaryota</taxon>
        <taxon>Metazoa</taxon>
        <taxon>Chordata</taxon>
        <taxon>Craniata</taxon>
        <taxon>Vertebrata</taxon>
        <taxon>Euteleostomi</taxon>
        <taxon>Amphibia</taxon>
        <taxon>Batrachia</taxon>
        <taxon>Anura</taxon>
        <taxon>Pipoidea</taxon>
        <taxon>Pipidae</taxon>
        <taxon>Xenopodinae</taxon>
        <taxon>Xenopus</taxon>
        <taxon>Silurana</taxon>
    </lineage>
</organism>
<reference evidence="2" key="2">
    <citation type="journal article" date="2010" name="Science">
        <title>The genome of the Western clawed frog Xenopus tropicalis.</title>
        <authorList>
            <person name="Hellsten U."/>
            <person name="Harland R.M."/>
            <person name="Gilchrist M.J."/>
            <person name="Hendrix D."/>
            <person name="Jurka J."/>
            <person name="Kapitonov V."/>
            <person name="Ovcharenko I."/>
            <person name="Putnam N.H."/>
            <person name="Shu S."/>
            <person name="Taher L."/>
            <person name="Blitz I.L."/>
            <person name="Blumberg B."/>
            <person name="Dichmann D.S."/>
            <person name="Dubchak I."/>
            <person name="Amaya E."/>
            <person name="Detter J.C."/>
            <person name="Fletcher R."/>
            <person name="Gerhard D.S."/>
            <person name="Goodstein D."/>
            <person name="Graves T."/>
            <person name="Grigoriev I.V."/>
            <person name="Grimwood J."/>
            <person name="Kawashima T."/>
            <person name="Lindquist E."/>
            <person name="Lucas S.M."/>
            <person name="Mead P.E."/>
            <person name="Mitros T."/>
            <person name="Ogino H."/>
            <person name="Ohta Y."/>
            <person name="Poliakov A.V."/>
            <person name="Pollet N."/>
            <person name="Robert J."/>
            <person name="Salamov A."/>
            <person name="Sater A.K."/>
            <person name="Schmutz J."/>
            <person name="Terry A."/>
            <person name="Vize P.D."/>
            <person name="Warren W.C."/>
            <person name="Wells D."/>
            <person name="Wills A."/>
            <person name="Wilson R.K."/>
            <person name="Zimmerman L.B."/>
            <person name="Zorn A.M."/>
            <person name="Grainger R."/>
            <person name="Grammer T."/>
            <person name="Khokha M.K."/>
            <person name="Richardson P.M."/>
            <person name="Rokhsar D.S."/>
        </authorList>
    </citation>
    <scope>NUCLEOTIDE SEQUENCE [LARGE SCALE GENOMIC DNA]</scope>
    <source>
        <strain evidence="2">Nigerian</strain>
    </source>
</reference>
<evidence type="ECO:0000313" key="2">
    <source>
        <dbReference type="EMBL" id="OCA13822.1"/>
    </source>
</evidence>
<feature type="region of interest" description="Disordered" evidence="1">
    <location>
        <begin position="68"/>
        <end position="91"/>
    </location>
</feature>
<dbReference type="EMBL" id="KV463977">
    <property type="protein sequence ID" value="OCA13822.1"/>
    <property type="molecule type" value="Genomic_DNA"/>
</dbReference>
<reference evidence="2" key="3">
    <citation type="submission" date="2016-05" db="EMBL/GenBank/DDBJ databases">
        <title>WGS assembly of Xenopus tropicalis.</title>
        <authorList>
            <person name="Sessions A."/>
            <person name="Jenkins J."/>
            <person name="Mitros T."/>
            <person name="Lyons J.T."/>
            <person name="Dichmann D.S."/>
            <person name="Robert J."/>
            <person name="Harland R.M."/>
            <person name="Rokhsar D.S."/>
        </authorList>
    </citation>
    <scope>NUCLEOTIDE SEQUENCE</scope>
    <source>
        <strain evidence="2">Nigerian</strain>
    </source>
</reference>
<gene>
    <name evidence="2" type="ORF">XENTR_v90029292mg</name>
</gene>
<protein>
    <submittedName>
        <fullName evidence="2">Uncharacterized protein</fullName>
    </submittedName>
</protein>
<sequence length="171" mass="18284">MMAHTYLLDKTKSPAPPINIWPISWGSGRQLFGLYHVILGITVPINAAGSVPFDLIIRARFIPRHRCGARGQGPKPGGALTEDGDSFLSLPSPHPVPPGPPCVAYLAGVERYPGAPPHVAYLAGVERCPGPPCVSYLAGVERYPGPPPMCCLPGWGRKVLRGPHVFPNWLG</sequence>
<dbReference type="AlphaFoldDB" id="A0A1B8XT50"/>
<name>A0A1B8XT50_XENTR</name>